<dbReference type="PANTHER" id="PTHR42850:SF4">
    <property type="entry name" value="ZINC-DEPENDENT ENDOPOLYPHOSPHATASE"/>
    <property type="match status" value="1"/>
</dbReference>
<keyword evidence="4" id="KW-1185">Reference proteome</keyword>
<dbReference type="InterPro" id="IPR009288">
    <property type="entry name" value="AIG2-like_dom"/>
</dbReference>
<dbReference type="AlphaFoldDB" id="A0A4S4LTD5"/>
<dbReference type="GO" id="GO:0005737">
    <property type="term" value="C:cytoplasm"/>
    <property type="evidence" value="ECO:0007669"/>
    <property type="project" value="TreeGrafter"/>
</dbReference>
<dbReference type="PANTHER" id="PTHR42850">
    <property type="entry name" value="METALLOPHOSPHOESTERASE"/>
    <property type="match status" value="1"/>
</dbReference>
<gene>
    <name evidence="3" type="ORF">EW146_g4815</name>
</gene>
<feature type="domain" description="Calcineurin-like phosphoesterase" evidence="1">
    <location>
        <begin position="270"/>
        <end position="414"/>
    </location>
</feature>
<dbReference type="Pfam" id="PF00149">
    <property type="entry name" value="Metallophos"/>
    <property type="match status" value="1"/>
</dbReference>
<evidence type="ECO:0000259" key="1">
    <source>
        <dbReference type="Pfam" id="PF00149"/>
    </source>
</evidence>
<evidence type="ECO:0008006" key="5">
    <source>
        <dbReference type="Google" id="ProtNLM"/>
    </source>
</evidence>
<dbReference type="SUPFAM" id="SSF56300">
    <property type="entry name" value="Metallo-dependent phosphatases"/>
    <property type="match status" value="1"/>
</dbReference>
<dbReference type="EMBL" id="SGPL01000196">
    <property type="protein sequence ID" value="THH15689.1"/>
    <property type="molecule type" value="Genomic_DNA"/>
</dbReference>
<protein>
    <recommendedName>
        <fullName evidence="5">Calcineurin-like phosphoesterase domain-containing protein</fullName>
    </recommendedName>
</protein>
<sequence>MIAVERKEHRERNLNDHLTEKQAEEYQVSDLNLRQAMSSAFFYGTLLHPKILKRVIGNDGGHLEVCPAVLMDHTRHHIKHADYPAVIPYEKSSKLFERDLSYEERSVRGTLVTGLTKSDIDLLDIFEGDEYTRTPVSVHPLAPFKPLSSSEAQMDEVESSVAPPTVPQLPPISELAPVVFAETYIWTLRVSDLKKSLWSYETFIKENAWKWVGTNAEENEDYKEASGTSFRSILIFLILLENVSRQDFSQYAHVRNISAEELSLDNPGKRALIVGDIHGMNRALVALLEKVSYSSKTDTLIHTGDICSKGPHAGSLSVLSFMASNNITGVRGNHDQKVIEWRAWLDWVKGLEKGKGGKWLDEVEALWEKENESDDLDEEKWVEKQKQKAKRKDRKWWKRIPDGWTMFSDHYRIARAMSSAEYAYLRSLPLILHLPSEHAFLVHAGLLPYDPTRSLTNRRQPLAHLPSLSQTLTDPSLLGLDWPSNARLRPTVPIYRQAQEVNIINDIAQNRDPWVLLNMRGVSEDNTVSRDSHEGTPWAEIWNGMVSRCGGYKNVSSQQKPIILPCHPATVIYGHTASRGLDVNRWTIGLDSGCVYGRRLTVMILDAAHQHRNDVVRRAANDDLKGKSDVIDFGDDGHARLVSVDCIKHKK</sequence>
<accession>A0A4S4LTD5</accession>
<dbReference type="InterPro" id="IPR029052">
    <property type="entry name" value="Metallo-depent_PP-like"/>
</dbReference>
<feature type="domain" description="Gamma-glutamylcyclotransferase AIG2-like" evidence="2">
    <location>
        <begin position="41"/>
        <end position="138"/>
    </location>
</feature>
<dbReference type="Gene3D" id="3.10.490.10">
    <property type="entry name" value="Gamma-glutamyl cyclotransferase-like"/>
    <property type="match status" value="1"/>
</dbReference>
<evidence type="ECO:0000313" key="4">
    <source>
        <dbReference type="Proteomes" id="UP000310158"/>
    </source>
</evidence>
<proteinExistence type="predicted"/>
<reference evidence="3 4" key="1">
    <citation type="submission" date="2019-02" db="EMBL/GenBank/DDBJ databases">
        <title>Genome sequencing of the rare red list fungi Bondarzewia mesenterica.</title>
        <authorList>
            <person name="Buettner E."/>
            <person name="Kellner H."/>
        </authorList>
    </citation>
    <scope>NUCLEOTIDE SEQUENCE [LARGE SCALE GENOMIC DNA]</scope>
    <source>
        <strain evidence="3 4">DSM 108281</strain>
    </source>
</reference>
<dbReference type="InterPro" id="IPR013024">
    <property type="entry name" value="GGCT-like"/>
</dbReference>
<dbReference type="Pfam" id="PF06094">
    <property type="entry name" value="GGACT"/>
    <property type="match status" value="1"/>
</dbReference>
<dbReference type="Proteomes" id="UP000310158">
    <property type="component" value="Unassembled WGS sequence"/>
</dbReference>
<dbReference type="CDD" id="cd06661">
    <property type="entry name" value="GGCT_like"/>
    <property type="match status" value="1"/>
</dbReference>
<dbReference type="OrthoDB" id="10267127at2759"/>
<dbReference type="Gene3D" id="3.60.21.10">
    <property type="match status" value="1"/>
</dbReference>
<evidence type="ECO:0000313" key="3">
    <source>
        <dbReference type="EMBL" id="THH15689.1"/>
    </source>
</evidence>
<dbReference type="InterPro" id="IPR036568">
    <property type="entry name" value="GGCT-like_sf"/>
</dbReference>
<comment type="caution">
    <text evidence="3">The sequence shown here is derived from an EMBL/GenBank/DDBJ whole genome shotgun (WGS) entry which is preliminary data.</text>
</comment>
<organism evidence="3 4">
    <name type="scientific">Bondarzewia mesenterica</name>
    <dbReference type="NCBI Taxonomy" id="1095465"/>
    <lineage>
        <taxon>Eukaryota</taxon>
        <taxon>Fungi</taxon>
        <taxon>Dikarya</taxon>
        <taxon>Basidiomycota</taxon>
        <taxon>Agaricomycotina</taxon>
        <taxon>Agaricomycetes</taxon>
        <taxon>Russulales</taxon>
        <taxon>Bondarzewiaceae</taxon>
        <taxon>Bondarzewia</taxon>
    </lineage>
</organism>
<evidence type="ECO:0000259" key="2">
    <source>
        <dbReference type="Pfam" id="PF06094"/>
    </source>
</evidence>
<dbReference type="GO" id="GO:0000298">
    <property type="term" value="F:endopolyphosphatase activity"/>
    <property type="evidence" value="ECO:0007669"/>
    <property type="project" value="TreeGrafter"/>
</dbReference>
<dbReference type="InterPro" id="IPR050126">
    <property type="entry name" value="Ap4A_hydrolase"/>
</dbReference>
<dbReference type="GO" id="GO:0016791">
    <property type="term" value="F:phosphatase activity"/>
    <property type="evidence" value="ECO:0007669"/>
    <property type="project" value="TreeGrafter"/>
</dbReference>
<dbReference type="InterPro" id="IPR004843">
    <property type="entry name" value="Calcineurin-like_PHP"/>
</dbReference>
<dbReference type="SUPFAM" id="SSF110857">
    <property type="entry name" value="Gamma-glutamyl cyclotransferase-like"/>
    <property type="match status" value="1"/>
</dbReference>
<name>A0A4S4LTD5_9AGAM</name>
<dbReference type="GO" id="GO:0006798">
    <property type="term" value="P:polyphosphate catabolic process"/>
    <property type="evidence" value="ECO:0007669"/>
    <property type="project" value="TreeGrafter"/>
</dbReference>